<proteinExistence type="predicted"/>
<name>A0A6N3FPQ2_ENTCA</name>
<feature type="transmembrane region" description="Helical" evidence="1">
    <location>
        <begin position="277"/>
        <end position="295"/>
    </location>
</feature>
<reference evidence="2" key="1">
    <citation type="submission" date="2019-11" db="EMBL/GenBank/DDBJ databases">
        <authorList>
            <person name="Feng L."/>
        </authorList>
    </citation>
    <scope>NUCLEOTIDE SEQUENCE</scope>
    <source>
        <strain evidence="2">ECasseliflavusLFYP2</strain>
    </source>
</reference>
<keyword evidence="1 2" id="KW-0812">Transmembrane</keyword>
<feature type="transmembrane region" description="Helical" evidence="1">
    <location>
        <begin position="30"/>
        <end position="49"/>
    </location>
</feature>
<dbReference type="EMBL" id="CACRTX010000016">
    <property type="protein sequence ID" value="VYU54024.1"/>
    <property type="molecule type" value="Genomic_DNA"/>
</dbReference>
<feature type="transmembrane region" description="Helical" evidence="1">
    <location>
        <begin position="91"/>
        <end position="111"/>
    </location>
</feature>
<dbReference type="InterPro" id="IPR049458">
    <property type="entry name" value="EpsG-like"/>
</dbReference>
<feature type="transmembrane region" description="Helical" evidence="1">
    <location>
        <begin position="117"/>
        <end position="134"/>
    </location>
</feature>
<feature type="transmembrane region" description="Helical" evidence="1">
    <location>
        <begin position="160"/>
        <end position="184"/>
    </location>
</feature>
<organism evidence="2">
    <name type="scientific">Enterococcus casseliflavus</name>
    <name type="common">Enterococcus flavescens</name>
    <dbReference type="NCBI Taxonomy" id="37734"/>
    <lineage>
        <taxon>Bacteria</taxon>
        <taxon>Bacillati</taxon>
        <taxon>Bacillota</taxon>
        <taxon>Bacilli</taxon>
        <taxon>Lactobacillales</taxon>
        <taxon>Enterococcaceae</taxon>
        <taxon>Enterococcus</taxon>
    </lineage>
</organism>
<dbReference type="Pfam" id="PF14897">
    <property type="entry name" value="EpsG"/>
    <property type="match status" value="1"/>
</dbReference>
<feature type="transmembrane region" description="Helical" evidence="1">
    <location>
        <begin position="326"/>
        <end position="346"/>
    </location>
</feature>
<feature type="transmembrane region" description="Helical" evidence="1">
    <location>
        <begin position="301"/>
        <end position="319"/>
    </location>
</feature>
<keyword evidence="1" id="KW-0472">Membrane</keyword>
<keyword evidence="1" id="KW-1133">Transmembrane helix</keyword>
<protein>
    <submittedName>
        <fullName evidence="2">Transmembrane protein EpsG</fullName>
    </submittedName>
</protein>
<dbReference type="AlphaFoldDB" id="A0A6N3FPQ2"/>
<feature type="transmembrane region" description="Helical" evidence="1">
    <location>
        <begin position="196"/>
        <end position="222"/>
    </location>
</feature>
<sequence length="361" mass="42235">MIYYLSAFLVGLSLCSLTNMKSLDDNVKKTILFLSFIPLFLISILRYNTGTDYLVYSTKQIPQVLYGNSNSVEFLYESIIKIGYFLNNDSYFWIFALTHLLIFIFCYLSIIRANINYTWAYFLFFASTFFNISLNLMRQSIAISIFYFCIPFIYEKRWKPYFIFILLAMSFHTSIVICLPLYFLNRISLKWFNIRNISMVCVIFFVSAMPIRALINLVIQRIPRYAAYNGNRYDNLATGIGSYFNIFTIVSLIILFCIVLNLKYIKLSVDSRVKSSVFLSLIVITVITSFYQPIIPNANRIIYIFLFSTIVTLPYFIKLIPGIRKLILNSIFIILFIFLFYNSIIINNAGETLPYQTIFMN</sequence>
<accession>A0A6N3FPQ2</accession>
<evidence type="ECO:0000313" key="2">
    <source>
        <dbReference type="EMBL" id="VYU54024.1"/>
    </source>
</evidence>
<evidence type="ECO:0000256" key="1">
    <source>
        <dbReference type="SAM" id="Phobius"/>
    </source>
</evidence>
<gene>
    <name evidence="2" type="primary">epsG</name>
    <name evidence="2" type="ORF">ECLFYP2_00492</name>
</gene>
<feature type="transmembrane region" description="Helical" evidence="1">
    <location>
        <begin position="242"/>
        <end position="265"/>
    </location>
</feature>